<comment type="caution">
    <text evidence="1">The sequence shown here is derived from an EMBL/GenBank/DDBJ whole genome shotgun (WGS) entry which is preliminary data.</text>
</comment>
<evidence type="ECO:0000313" key="1">
    <source>
        <dbReference type="EMBL" id="PIR94814.1"/>
    </source>
</evidence>
<name>A0A2H0V6T1_9BACT</name>
<proteinExistence type="predicted"/>
<sequence length="110" mass="12785">MDIKAPLEKYEQAVGVNVSLDKLKKSIIMIKNSGLPYEFRSTIMPALHNLEDIALMGEIIKGADKWYLQKFRSNTDLVDKSFEHKQSYTDLEMKRFLNIASGYVKFCDYR</sequence>
<dbReference type="Proteomes" id="UP000228614">
    <property type="component" value="Unassembled WGS sequence"/>
</dbReference>
<evidence type="ECO:0000313" key="2">
    <source>
        <dbReference type="Proteomes" id="UP000228614"/>
    </source>
</evidence>
<dbReference type="InterPro" id="IPR013785">
    <property type="entry name" value="Aldolase_TIM"/>
</dbReference>
<dbReference type="Gene3D" id="3.20.20.70">
    <property type="entry name" value="Aldolase class I"/>
    <property type="match status" value="1"/>
</dbReference>
<protein>
    <submittedName>
        <fullName evidence="1">Uncharacterized protein</fullName>
    </submittedName>
</protein>
<dbReference type="EMBL" id="PFAN01000106">
    <property type="protein sequence ID" value="PIR94814.1"/>
    <property type="molecule type" value="Genomic_DNA"/>
</dbReference>
<accession>A0A2H0V6T1</accession>
<reference evidence="2" key="1">
    <citation type="submission" date="2017-09" db="EMBL/GenBank/DDBJ databases">
        <title>Depth-based differentiation of microbial function through sediment-hosted aquifers and enrichment of novel symbionts in the deep terrestrial subsurface.</title>
        <authorList>
            <person name="Probst A.J."/>
            <person name="Ladd B."/>
            <person name="Jarett J.K."/>
            <person name="Geller-Mcgrath D.E."/>
            <person name="Sieber C.M.K."/>
            <person name="Emerson J.B."/>
            <person name="Anantharaman K."/>
            <person name="Thomas B.C."/>
            <person name="Malmstrom R."/>
            <person name="Stieglmeier M."/>
            <person name="Klingl A."/>
            <person name="Woyke T."/>
            <person name="Ryan C.M."/>
            <person name="Banfield J.F."/>
        </authorList>
    </citation>
    <scope>NUCLEOTIDE SEQUENCE [LARGE SCALE GENOMIC DNA]</scope>
</reference>
<gene>
    <name evidence="1" type="ORF">COT95_02150</name>
</gene>
<dbReference type="AlphaFoldDB" id="A0A2H0V6T1"/>
<organism evidence="1 2">
    <name type="scientific">Candidatus Falkowbacteria bacterium CG10_big_fil_rev_8_21_14_0_10_37_6</name>
    <dbReference type="NCBI Taxonomy" id="1974563"/>
    <lineage>
        <taxon>Bacteria</taxon>
        <taxon>Candidatus Falkowiibacteriota</taxon>
    </lineage>
</organism>